<proteinExistence type="predicted"/>
<dbReference type="EMBL" id="DXEN01000060">
    <property type="protein sequence ID" value="HIX86548.1"/>
    <property type="molecule type" value="Genomic_DNA"/>
</dbReference>
<feature type="signal peptide" evidence="1">
    <location>
        <begin position="1"/>
        <end position="24"/>
    </location>
</feature>
<evidence type="ECO:0000313" key="2">
    <source>
        <dbReference type="EMBL" id="HIX86548.1"/>
    </source>
</evidence>
<protein>
    <submittedName>
        <fullName evidence="2">Autotransporter domain-containing protein</fullName>
    </submittedName>
</protein>
<comment type="caution">
    <text evidence="2">The sequence shown here is derived from an EMBL/GenBank/DDBJ whole genome shotgun (WGS) entry which is preliminary data.</text>
</comment>
<evidence type="ECO:0000256" key="1">
    <source>
        <dbReference type="SAM" id="SignalP"/>
    </source>
</evidence>
<reference evidence="2" key="1">
    <citation type="journal article" date="2021" name="PeerJ">
        <title>Extensive microbial diversity within the chicken gut microbiome revealed by metagenomics and culture.</title>
        <authorList>
            <person name="Gilroy R."/>
            <person name="Ravi A."/>
            <person name="Getino M."/>
            <person name="Pursley I."/>
            <person name="Horton D.L."/>
            <person name="Alikhan N.F."/>
            <person name="Baker D."/>
            <person name="Gharbi K."/>
            <person name="Hall N."/>
            <person name="Watson M."/>
            <person name="Adriaenssens E.M."/>
            <person name="Foster-Nyarko E."/>
            <person name="Jarju S."/>
            <person name="Secka A."/>
            <person name="Antonio M."/>
            <person name="Oren A."/>
            <person name="Chaudhuri R.R."/>
            <person name="La Ragione R."/>
            <person name="Hildebrand F."/>
            <person name="Pallen M.J."/>
        </authorList>
    </citation>
    <scope>NUCLEOTIDE SEQUENCE</scope>
    <source>
        <strain evidence="2">ChiHecec2B26-12326</strain>
    </source>
</reference>
<dbReference type="InterPro" id="IPR036709">
    <property type="entry name" value="Autotransporte_beta_dom_sf"/>
</dbReference>
<accession>A0A9D2BR38</accession>
<evidence type="ECO:0000313" key="3">
    <source>
        <dbReference type="Proteomes" id="UP000823847"/>
    </source>
</evidence>
<feature type="chain" id="PRO_5038758181" evidence="1">
    <location>
        <begin position="25"/>
        <end position="258"/>
    </location>
</feature>
<sequence length="258" mass="29214">MRAKRSRWIWCCLWAFCPLGGLQAQFCTGDDEGGARWGLEYTGGVMVKPFLQENPQQVSTGRGQWQSVRGEYFLPKKWSIQAGYYRTTLDYGHTNRTMEGISIGAKRYFAPNDWLVQPYVGAAWQFNWSGRREEYTSGWESVGQSVVVRQMAVNPRVAFVPSVGVDVYLFSSVALVVRYDFGVGIDSRTYAGATTNDGTTLRIKDKGLYHGLSLGVRLTFPMHFSERDLQSVGGLGGLLFNLWDESLDRKLQEQILYR</sequence>
<dbReference type="Gene3D" id="2.40.160.20">
    <property type="match status" value="1"/>
</dbReference>
<reference evidence="2" key="2">
    <citation type="submission" date="2021-04" db="EMBL/GenBank/DDBJ databases">
        <authorList>
            <person name="Gilroy R."/>
        </authorList>
    </citation>
    <scope>NUCLEOTIDE SEQUENCE</scope>
    <source>
        <strain evidence="2">ChiHecec2B26-12326</strain>
    </source>
</reference>
<gene>
    <name evidence="2" type="ORF">H9848_08080</name>
</gene>
<dbReference type="SUPFAM" id="SSF103515">
    <property type="entry name" value="Autotransporter"/>
    <property type="match status" value="1"/>
</dbReference>
<keyword evidence="1" id="KW-0732">Signal</keyword>
<dbReference type="Proteomes" id="UP000823847">
    <property type="component" value="Unassembled WGS sequence"/>
</dbReference>
<organism evidence="2 3">
    <name type="scientific">Candidatus Parabacteroides intestinigallinarum</name>
    <dbReference type="NCBI Taxonomy" id="2838722"/>
    <lineage>
        <taxon>Bacteria</taxon>
        <taxon>Pseudomonadati</taxon>
        <taxon>Bacteroidota</taxon>
        <taxon>Bacteroidia</taxon>
        <taxon>Bacteroidales</taxon>
        <taxon>Tannerellaceae</taxon>
        <taxon>Parabacteroides</taxon>
    </lineage>
</organism>
<name>A0A9D2BR38_9BACT</name>
<dbReference type="AlphaFoldDB" id="A0A9D2BR38"/>